<dbReference type="HOGENOM" id="CLU_944886_0_0_1"/>
<gene>
    <name evidence="1" type="ORF">THAPSDRAFT_20565</name>
</gene>
<dbReference type="EMBL" id="CM000638">
    <property type="protein sequence ID" value="EED96166.1"/>
    <property type="molecule type" value="Genomic_DNA"/>
</dbReference>
<reference evidence="1 2" key="1">
    <citation type="journal article" date="2004" name="Science">
        <title>The genome of the diatom Thalassiosira pseudonana: ecology, evolution, and metabolism.</title>
        <authorList>
            <person name="Armbrust E.V."/>
            <person name="Berges J.A."/>
            <person name="Bowler C."/>
            <person name="Green B.R."/>
            <person name="Martinez D."/>
            <person name="Putnam N.H."/>
            <person name="Zhou S."/>
            <person name="Allen A.E."/>
            <person name="Apt K.E."/>
            <person name="Bechner M."/>
            <person name="Brzezinski M.A."/>
            <person name="Chaal B.K."/>
            <person name="Chiovitti A."/>
            <person name="Davis A.K."/>
            <person name="Demarest M.S."/>
            <person name="Detter J.C."/>
            <person name="Glavina T."/>
            <person name="Goodstein D."/>
            <person name="Hadi M.Z."/>
            <person name="Hellsten U."/>
            <person name="Hildebrand M."/>
            <person name="Jenkins B.D."/>
            <person name="Jurka J."/>
            <person name="Kapitonov V.V."/>
            <person name="Kroger N."/>
            <person name="Lau W.W."/>
            <person name="Lane T.W."/>
            <person name="Larimer F.W."/>
            <person name="Lippmeier J.C."/>
            <person name="Lucas S."/>
            <person name="Medina M."/>
            <person name="Montsant A."/>
            <person name="Obornik M."/>
            <person name="Parker M.S."/>
            <person name="Palenik B."/>
            <person name="Pazour G.J."/>
            <person name="Richardson P.M."/>
            <person name="Rynearson T.A."/>
            <person name="Saito M.A."/>
            <person name="Schwartz D.C."/>
            <person name="Thamatrakoln K."/>
            <person name="Valentin K."/>
            <person name="Vardi A."/>
            <person name="Wilkerson F.P."/>
            <person name="Rokhsar D.S."/>
        </authorList>
    </citation>
    <scope>NUCLEOTIDE SEQUENCE [LARGE SCALE GENOMIC DNA]</scope>
    <source>
        <strain evidence="1 2">CCMP1335</strain>
    </source>
</reference>
<accession>B8BSP7</accession>
<dbReference type="PaxDb" id="35128-Thaps20565"/>
<protein>
    <submittedName>
        <fullName evidence="1">Uncharacterized protein</fullName>
    </submittedName>
</protein>
<dbReference type="KEGG" id="tps:THAPSDRAFT_20565"/>
<dbReference type="AlphaFoldDB" id="B8BSP7"/>
<keyword evidence="2" id="KW-1185">Reference proteome</keyword>
<organism evidence="1 2">
    <name type="scientific">Thalassiosira pseudonana</name>
    <name type="common">Marine diatom</name>
    <name type="synonym">Cyclotella nana</name>
    <dbReference type="NCBI Taxonomy" id="35128"/>
    <lineage>
        <taxon>Eukaryota</taxon>
        <taxon>Sar</taxon>
        <taxon>Stramenopiles</taxon>
        <taxon>Ochrophyta</taxon>
        <taxon>Bacillariophyta</taxon>
        <taxon>Coscinodiscophyceae</taxon>
        <taxon>Thalassiosirophycidae</taxon>
        <taxon>Thalassiosirales</taxon>
        <taxon>Thalassiosiraceae</taxon>
        <taxon>Thalassiosira</taxon>
    </lineage>
</organism>
<sequence length="295" mass="33152">MFPGRTITQPIITSSHKTIATTIMMTIKNNSTKRKIITRYEGTTKSGVNRLNDLPPLVLEVIADFLPKTSQALLVAAFLDPPLSSIASRAIESLALDRECALSNNWETLDFEDISEGVAERLTDEDLAGILICIDAVHSLKELELTHCIKVVGHGLEPLRGSLVIEMIDLSLVELHQDPDIQNGSISMSVVVPILQSIIDRDGNSLNHLQLAKKWRVEQGAVLSLFLSKYSQLLDDRESECSYDHHDDGEEVWETPWVEVNGNYYGIQKHTCYECTNNVCESEIHHWVRRSCRFV</sequence>
<dbReference type="GeneID" id="7446782"/>
<proteinExistence type="predicted"/>
<reference evidence="1 2" key="2">
    <citation type="journal article" date="2008" name="Nature">
        <title>The Phaeodactylum genome reveals the evolutionary history of diatom genomes.</title>
        <authorList>
            <person name="Bowler C."/>
            <person name="Allen A.E."/>
            <person name="Badger J.H."/>
            <person name="Grimwood J."/>
            <person name="Jabbari K."/>
            <person name="Kuo A."/>
            <person name="Maheswari U."/>
            <person name="Martens C."/>
            <person name="Maumus F."/>
            <person name="Otillar R.P."/>
            <person name="Rayko E."/>
            <person name="Salamov A."/>
            <person name="Vandepoele K."/>
            <person name="Beszteri B."/>
            <person name="Gruber A."/>
            <person name="Heijde M."/>
            <person name="Katinka M."/>
            <person name="Mock T."/>
            <person name="Valentin K."/>
            <person name="Verret F."/>
            <person name="Berges J.A."/>
            <person name="Brownlee C."/>
            <person name="Cadoret J.P."/>
            <person name="Chiovitti A."/>
            <person name="Choi C.J."/>
            <person name="Coesel S."/>
            <person name="De Martino A."/>
            <person name="Detter J.C."/>
            <person name="Durkin C."/>
            <person name="Falciatore A."/>
            <person name="Fournet J."/>
            <person name="Haruta M."/>
            <person name="Huysman M.J."/>
            <person name="Jenkins B.D."/>
            <person name="Jiroutova K."/>
            <person name="Jorgensen R.E."/>
            <person name="Joubert Y."/>
            <person name="Kaplan A."/>
            <person name="Kroger N."/>
            <person name="Kroth P.G."/>
            <person name="La Roche J."/>
            <person name="Lindquist E."/>
            <person name="Lommer M."/>
            <person name="Martin-Jezequel V."/>
            <person name="Lopez P.J."/>
            <person name="Lucas S."/>
            <person name="Mangogna M."/>
            <person name="McGinnis K."/>
            <person name="Medlin L.K."/>
            <person name="Montsant A."/>
            <person name="Oudot-Le Secq M.P."/>
            <person name="Napoli C."/>
            <person name="Obornik M."/>
            <person name="Parker M.S."/>
            <person name="Petit J.L."/>
            <person name="Porcel B.M."/>
            <person name="Poulsen N."/>
            <person name="Robison M."/>
            <person name="Rychlewski L."/>
            <person name="Rynearson T.A."/>
            <person name="Schmutz J."/>
            <person name="Shapiro H."/>
            <person name="Siaut M."/>
            <person name="Stanley M."/>
            <person name="Sussman M.R."/>
            <person name="Taylor A.R."/>
            <person name="Vardi A."/>
            <person name="von Dassow P."/>
            <person name="Vyverman W."/>
            <person name="Willis A."/>
            <person name="Wyrwicz L.S."/>
            <person name="Rokhsar D.S."/>
            <person name="Weissenbach J."/>
            <person name="Armbrust E.V."/>
            <person name="Green B.R."/>
            <person name="Van de Peer Y."/>
            <person name="Grigoriev I.V."/>
        </authorList>
    </citation>
    <scope>NUCLEOTIDE SEQUENCE [LARGE SCALE GENOMIC DNA]</scope>
    <source>
        <strain evidence="1 2">CCMP1335</strain>
    </source>
</reference>
<evidence type="ECO:0000313" key="2">
    <source>
        <dbReference type="Proteomes" id="UP000001449"/>
    </source>
</evidence>
<dbReference type="InParanoid" id="B8BSP7"/>
<dbReference type="Proteomes" id="UP000001449">
    <property type="component" value="Chromosome 1"/>
</dbReference>
<dbReference type="OMA" id="RERSECT"/>
<evidence type="ECO:0000313" key="1">
    <source>
        <dbReference type="EMBL" id="EED96166.1"/>
    </source>
</evidence>
<dbReference type="RefSeq" id="XP_002286525.1">
    <property type="nucleotide sequence ID" value="XM_002286489.1"/>
</dbReference>
<dbReference type="eggNOG" id="ENOG502QZ1M">
    <property type="taxonomic scope" value="Eukaryota"/>
</dbReference>
<name>B8BSP7_THAPS</name>